<dbReference type="CDD" id="cd05233">
    <property type="entry name" value="SDR_c"/>
    <property type="match status" value="1"/>
</dbReference>
<dbReference type="Pfam" id="PF13561">
    <property type="entry name" value="adh_short_C2"/>
    <property type="match status" value="1"/>
</dbReference>
<proteinExistence type="inferred from homology"/>
<reference evidence="3" key="1">
    <citation type="submission" date="2020-05" db="EMBL/GenBank/DDBJ databases">
        <authorList>
            <person name="Chiriac C."/>
            <person name="Salcher M."/>
            <person name="Ghai R."/>
            <person name="Kavagutti S V."/>
        </authorList>
    </citation>
    <scope>NUCLEOTIDE SEQUENCE</scope>
</reference>
<dbReference type="SUPFAM" id="SSF51735">
    <property type="entry name" value="NAD(P)-binding Rossmann-fold domains"/>
    <property type="match status" value="1"/>
</dbReference>
<dbReference type="GO" id="GO:0016491">
    <property type="term" value="F:oxidoreductase activity"/>
    <property type="evidence" value="ECO:0007669"/>
    <property type="project" value="UniProtKB-KW"/>
</dbReference>
<dbReference type="InterPro" id="IPR020904">
    <property type="entry name" value="Sc_DH/Rdtase_CS"/>
</dbReference>
<protein>
    <submittedName>
        <fullName evidence="3">Unannotated protein</fullName>
    </submittedName>
</protein>
<gene>
    <name evidence="3" type="ORF">UFOPK3516_00069</name>
</gene>
<evidence type="ECO:0000256" key="1">
    <source>
        <dbReference type="ARBA" id="ARBA00006484"/>
    </source>
</evidence>
<dbReference type="EMBL" id="CAFBMB010000002">
    <property type="protein sequence ID" value="CAB4887710.1"/>
    <property type="molecule type" value="Genomic_DNA"/>
</dbReference>
<keyword evidence="2" id="KW-0560">Oxidoreductase</keyword>
<evidence type="ECO:0000256" key="2">
    <source>
        <dbReference type="ARBA" id="ARBA00023002"/>
    </source>
</evidence>
<dbReference type="PROSITE" id="PS00061">
    <property type="entry name" value="ADH_SHORT"/>
    <property type="match status" value="1"/>
</dbReference>
<dbReference type="Gene3D" id="3.40.50.720">
    <property type="entry name" value="NAD(P)-binding Rossmann-like Domain"/>
    <property type="match status" value="1"/>
</dbReference>
<dbReference type="InterPro" id="IPR002347">
    <property type="entry name" value="SDR_fam"/>
</dbReference>
<name>A0A6J7F3R1_9ZZZZ</name>
<dbReference type="InterPro" id="IPR036291">
    <property type="entry name" value="NAD(P)-bd_dom_sf"/>
</dbReference>
<dbReference type="PANTHER" id="PTHR43639">
    <property type="entry name" value="OXIDOREDUCTASE, SHORT-CHAIN DEHYDROGENASE/REDUCTASE FAMILY (AFU_ORTHOLOGUE AFUA_5G02870)"/>
    <property type="match status" value="1"/>
</dbReference>
<dbReference type="FunFam" id="3.40.50.720:FF:000084">
    <property type="entry name" value="Short-chain dehydrogenase reductase"/>
    <property type="match status" value="1"/>
</dbReference>
<dbReference type="PANTHER" id="PTHR43639:SF1">
    <property type="entry name" value="SHORT-CHAIN DEHYDROGENASE_REDUCTASE FAMILY PROTEIN"/>
    <property type="match status" value="1"/>
</dbReference>
<accession>A0A6J7F3R1</accession>
<sequence length="255" mass="27154">MSTANTFDATSYSAIVTGAAGALGRATALRLAEDGFAVGVLGRMSKDLELTTQLIKDAGGRAALLECDLNDPSTIDAAVESCESQLGPLWGFVNNAAMYPTIPFLETSRTQFEEVVRVNQTAYFMGAQAAAKRMVTREGGSIVQIGSITWHGGWELLSSYVTTKGAAVAMSRALARELGPKGVRVNTISPGAFPTRADEIHPNPEEYNKFVLERQSLKRRGNGEELAAVVSFLLGADSSFVTGQNIEVDGGWVMV</sequence>
<comment type="similarity">
    <text evidence="1">Belongs to the short-chain dehydrogenases/reductases (SDR) family.</text>
</comment>
<dbReference type="AlphaFoldDB" id="A0A6J7F3R1"/>
<evidence type="ECO:0000313" key="3">
    <source>
        <dbReference type="EMBL" id="CAB4887710.1"/>
    </source>
</evidence>
<dbReference type="PRINTS" id="PR00080">
    <property type="entry name" value="SDRFAMILY"/>
</dbReference>
<dbReference type="PRINTS" id="PR00081">
    <property type="entry name" value="GDHRDH"/>
</dbReference>
<organism evidence="3">
    <name type="scientific">freshwater metagenome</name>
    <dbReference type="NCBI Taxonomy" id="449393"/>
    <lineage>
        <taxon>unclassified sequences</taxon>
        <taxon>metagenomes</taxon>
        <taxon>ecological metagenomes</taxon>
    </lineage>
</organism>